<feature type="transmembrane region" description="Helical" evidence="1">
    <location>
        <begin position="79"/>
        <end position="98"/>
    </location>
</feature>
<keyword evidence="4" id="KW-1185">Reference proteome</keyword>
<dbReference type="EMBL" id="JACJID010000008">
    <property type="protein sequence ID" value="MBA8931232.1"/>
    <property type="molecule type" value="Genomic_DNA"/>
</dbReference>
<name>A0ABR6BWF5_9PSEU</name>
<evidence type="ECO:0000313" key="3">
    <source>
        <dbReference type="EMBL" id="MBA8931232.1"/>
    </source>
</evidence>
<evidence type="ECO:0000259" key="2">
    <source>
        <dbReference type="Pfam" id="PF11575"/>
    </source>
</evidence>
<keyword evidence="1" id="KW-0472">Membrane</keyword>
<dbReference type="Proteomes" id="UP000517916">
    <property type="component" value="Unassembled WGS sequence"/>
</dbReference>
<protein>
    <recommendedName>
        <fullName evidence="2">Ferric siderophore reductase C-terminal domain-containing protein</fullName>
    </recommendedName>
</protein>
<keyword evidence="1" id="KW-0812">Transmembrane</keyword>
<keyword evidence="1" id="KW-1133">Transmembrane helix</keyword>
<comment type="caution">
    <text evidence="3">The sequence shown here is derived from an EMBL/GenBank/DDBJ whole genome shotgun (WGS) entry which is preliminary data.</text>
</comment>
<dbReference type="InterPro" id="IPR024726">
    <property type="entry name" value="FhuF_C"/>
</dbReference>
<proteinExistence type="predicted"/>
<evidence type="ECO:0000256" key="1">
    <source>
        <dbReference type="SAM" id="Phobius"/>
    </source>
</evidence>
<dbReference type="Pfam" id="PF11575">
    <property type="entry name" value="FhuF_C"/>
    <property type="match status" value="1"/>
</dbReference>
<evidence type="ECO:0000313" key="4">
    <source>
        <dbReference type="Proteomes" id="UP000517916"/>
    </source>
</evidence>
<gene>
    <name evidence="3" type="ORF">BC739_008479</name>
</gene>
<sequence length="267" mass="29119">MTSFAEVRGAVATLADSLKHVSPVTTWAEIRFGLPECPPDEWWTCSDLLAEPARFDHWRSELARWLEDRYGDAPERTTAGYVLGWYLLVPGYAAGLLFHAARRVPSLRPADLAFQLGEDRPHPVGIALLSSEFACLPEDPGADLPEATAVRDEQALAELLRARFTAHANQFVQAFGPTTRFGRRTLWAAATDALDKAAWMAGKALGDEAAGVADSALLLPARMAPFTSGSTLRQEPGGWTRDRQSCCFHYAIAPGQPVCSTCPRAPR</sequence>
<organism evidence="3 4">
    <name type="scientific">Kutzneria viridogrisea</name>
    <dbReference type="NCBI Taxonomy" id="47990"/>
    <lineage>
        <taxon>Bacteria</taxon>
        <taxon>Bacillati</taxon>
        <taxon>Actinomycetota</taxon>
        <taxon>Actinomycetes</taxon>
        <taxon>Pseudonocardiales</taxon>
        <taxon>Pseudonocardiaceae</taxon>
        <taxon>Kutzneria</taxon>
    </lineage>
</organism>
<accession>A0ABR6BWF5</accession>
<reference evidence="3 4" key="1">
    <citation type="submission" date="2020-08" db="EMBL/GenBank/DDBJ databases">
        <title>Genomic Encyclopedia of Archaeal and Bacterial Type Strains, Phase II (KMG-II): from individual species to whole genera.</title>
        <authorList>
            <person name="Goeker M."/>
        </authorList>
    </citation>
    <scope>NUCLEOTIDE SEQUENCE [LARGE SCALE GENOMIC DNA]</scope>
    <source>
        <strain evidence="3 4">DSM 43850</strain>
    </source>
</reference>
<feature type="domain" description="Ferric siderophore reductase C-terminal" evidence="2">
    <location>
        <begin position="243"/>
        <end position="264"/>
    </location>
</feature>
<dbReference type="RefSeq" id="WP_025354043.1">
    <property type="nucleotide sequence ID" value="NZ_BAAABQ010000015.1"/>
</dbReference>